<feature type="chain" id="PRO_5037172079" evidence="1">
    <location>
        <begin position="22"/>
        <end position="337"/>
    </location>
</feature>
<dbReference type="Gene3D" id="3.40.50.1100">
    <property type="match status" value="1"/>
</dbReference>
<dbReference type="InterPro" id="IPR036052">
    <property type="entry name" value="TrpB-like_PALP_sf"/>
</dbReference>
<dbReference type="AlphaFoldDB" id="A0A915DWP7"/>
<proteinExistence type="predicted"/>
<evidence type="ECO:0000313" key="2">
    <source>
        <dbReference type="Proteomes" id="UP000887574"/>
    </source>
</evidence>
<name>A0A915DWP7_9BILA</name>
<dbReference type="SUPFAM" id="SSF53686">
    <property type="entry name" value="Tryptophan synthase beta subunit-like PLP-dependent enzymes"/>
    <property type="match status" value="1"/>
</dbReference>
<evidence type="ECO:0000313" key="3">
    <source>
        <dbReference type="WBParaSite" id="jg23983"/>
    </source>
</evidence>
<dbReference type="SUPFAM" id="SSF53850">
    <property type="entry name" value="Periplasmic binding protein-like II"/>
    <property type="match status" value="1"/>
</dbReference>
<reference evidence="3" key="1">
    <citation type="submission" date="2022-11" db="UniProtKB">
        <authorList>
            <consortium name="WormBaseParasite"/>
        </authorList>
    </citation>
    <scope>IDENTIFICATION</scope>
</reference>
<keyword evidence="1" id="KW-0732">Signal</keyword>
<dbReference type="Gene3D" id="3.40.190.10">
    <property type="entry name" value="Periplasmic binding protein-like II"/>
    <property type="match status" value="1"/>
</dbReference>
<dbReference type="Proteomes" id="UP000887574">
    <property type="component" value="Unplaced"/>
</dbReference>
<dbReference type="Pfam" id="PF13379">
    <property type="entry name" value="NMT1_2"/>
    <property type="match status" value="1"/>
</dbReference>
<dbReference type="PANTHER" id="PTHR30024">
    <property type="entry name" value="ALIPHATIC SULFONATES-BINDING PROTEIN-RELATED"/>
    <property type="match status" value="1"/>
</dbReference>
<feature type="signal peptide" evidence="1">
    <location>
        <begin position="1"/>
        <end position="21"/>
    </location>
</feature>
<accession>A0A915DWP7</accession>
<keyword evidence="2" id="KW-1185">Reference proteome</keyword>
<protein>
    <submittedName>
        <fullName evidence="3">Cysteine synthase</fullName>
    </submittedName>
</protein>
<evidence type="ECO:0000256" key="1">
    <source>
        <dbReference type="SAM" id="SignalP"/>
    </source>
</evidence>
<dbReference type="WBParaSite" id="jg23983">
    <property type="protein sequence ID" value="jg23983"/>
    <property type="gene ID" value="jg23983"/>
</dbReference>
<organism evidence="2 3">
    <name type="scientific">Ditylenchus dipsaci</name>
    <dbReference type="NCBI Taxonomy" id="166011"/>
    <lineage>
        <taxon>Eukaryota</taxon>
        <taxon>Metazoa</taxon>
        <taxon>Ecdysozoa</taxon>
        <taxon>Nematoda</taxon>
        <taxon>Chromadorea</taxon>
        <taxon>Rhabditida</taxon>
        <taxon>Tylenchina</taxon>
        <taxon>Tylenchomorpha</taxon>
        <taxon>Sphaerularioidea</taxon>
        <taxon>Anguinidae</taxon>
        <taxon>Anguininae</taxon>
        <taxon>Ditylenchus</taxon>
    </lineage>
</organism>
<dbReference type="PANTHER" id="PTHR30024:SF43">
    <property type="entry name" value="BLL4572 PROTEIN"/>
    <property type="match status" value="1"/>
</dbReference>
<sequence>MGKSSRRLAFGLLDAAHCLSAMLPAAAVGTDQIGTPLQTSLVLSENRAFISLSQKLTHQLAIQKNDTAQVTAQKVASYLEQGHSISLAHVFKHSIHHYCLREWLALANPELAQSIQLKTLPPPYMVEALDKHVIDGFCVGEPWNTQGELLGLSKMICSSQNIIPPVADKVLAVTQEWAEQHPQTLVALTTAIMKAQQELIDIVGSVLFGGTSGPREIPGIGASTVPPLLSPDEIDDVIYVDDYESALGCRELLEHEGIFAGGSSGSSISAIKKLIPTIPDGSCVLTLLPDRGDRYLDLVYEDEWFEMIKKRHFNRNVRRQENLTLQNAVYLLLRKYS</sequence>